<dbReference type="EMBL" id="WNYA01000003">
    <property type="protein sequence ID" value="KAG8583779.1"/>
    <property type="molecule type" value="Genomic_DNA"/>
</dbReference>
<dbReference type="InterPro" id="IPR032151">
    <property type="entry name" value="CFAP61_N"/>
</dbReference>
<dbReference type="PANTHER" id="PTHR21178">
    <property type="entry name" value="CILIA- AND FLAGELLA-ASSOCIATED PROTEIN 61"/>
    <property type="match status" value="1"/>
</dbReference>
<dbReference type="Pfam" id="PF16092">
    <property type="entry name" value="CFAP61_N"/>
    <property type="match status" value="1"/>
</dbReference>
<comment type="caution">
    <text evidence="3">The sequence shown here is derived from an EMBL/GenBank/DDBJ whole genome shotgun (WGS) entry which is preliminary data.</text>
</comment>
<name>A0AAV7CFE9_ENGPU</name>
<evidence type="ECO:0008006" key="5">
    <source>
        <dbReference type="Google" id="ProtNLM"/>
    </source>
</evidence>
<dbReference type="InterPro" id="IPR038884">
    <property type="entry name" value="CFAP61"/>
</dbReference>
<evidence type="ECO:0000259" key="2">
    <source>
        <dbReference type="Pfam" id="PF23150"/>
    </source>
</evidence>
<gene>
    <name evidence="3" type="ORF">GDO81_008542</name>
</gene>
<dbReference type="AlphaFoldDB" id="A0AAV7CFE9"/>
<evidence type="ECO:0000313" key="4">
    <source>
        <dbReference type="Proteomes" id="UP000824782"/>
    </source>
</evidence>
<evidence type="ECO:0000313" key="3">
    <source>
        <dbReference type="EMBL" id="KAG8583779.1"/>
    </source>
</evidence>
<sequence length="686" mass="77602">MMILTAEDGTSEAVTVRRTESLDVHGISKLKTVFTQQVFGNVNVIYLLEKSNLAVTISDEENNVVAHAALVDYPSWDITDQAEWEDWMYRNYEETDKCTPLNTLFLHLFVSREEFSLQSIKEIVRAVFNAVADLHFICLVTPNKVSLAPALASVFEPVRTVPGSKLQFSVYICHRHRHCPQLHIRKARVEDHDDLIPIFMRHNDTLQTTYGEYFLAELIKAQDEHNHAVVCEDQGCAVGFMSVCSEVNVQLLQDSFDLGPFHGLCKPHPEDILQTVEDLSSEKGNVIVYGNTLDSYTTVATIIALGICGSRVHFVQPPLTSNVTCFNNYAIEEAVQKGLVAARVTTYYNCKLAQWNDGADPDPICCSSFTTDSKPLKLTCTAFFNFSEKKVDVDAFKAINSACLVYDGKLAIDTTFHTNDSSIRAAGPLTKYSNRYYVNEWCHSYFSSKEIGFQLAATMLHLFDPTLEPVSEPSEECDRLIPIYKGPSIQGGLVPGGYHYLHISKPAIPSPLQAQMAQPNYGQEIITGKALNGDYFRLHINQYSMVEAISCLSLKPFPASNLICLYGQHERLLNNLCSRFKEGLIQDLYSYFMEAWCMAIYHDRFIDFQQEVREILASKKVHDQPSMKEIAEKVTDDELNLAETPQKYLRRVLEQNGYKNDIEKRILNYLNYNSNHLSMFARPGIV</sequence>
<dbReference type="Proteomes" id="UP000824782">
    <property type="component" value="Unassembled WGS sequence"/>
</dbReference>
<proteinExistence type="predicted"/>
<protein>
    <recommendedName>
        <fullName evidence="5">Cilia- and flagella-associated protein 61 N-terminal domain-containing protein</fullName>
    </recommendedName>
</protein>
<dbReference type="Pfam" id="PF23150">
    <property type="entry name" value="CFAP61_dimer"/>
    <property type="match status" value="1"/>
</dbReference>
<keyword evidence="4" id="KW-1185">Reference proteome</keyword>
<reference evidence="3" key="1">
    <citation type="thesis" date="2020" institute="ProQuest LLC" country="789 East Eisenhower Parkway, Ann Arbor, MI, USA">
        <title>Comparative Genomics and Chromosome Evolution.</title>
        <authorList>
            <person name="Mudd A.B."/>
        </authorList>
    </citation>
    <scope>NUCLEOTIDE SEQUENCE</scope>
    <source>
        <strain evidence="3">237g6f4</strain>
        <tissue evidence="3">Blood</tissue>
    </source>
</reference>
<accession>A0AAV7CFE9</accession>
<dbReference type="PANTHER" id="PTHR21178:SF8">
    <property type="entry name" value="CILIA- AND FLAGELLA-ASSOCIATED PROTEIN 61"/>
    <property type="match status" value="1"/>
</dbReference>
<dbReference type="InterPro" id="IPR056299">
    <property type="entry name" value="CFAP61_dimer"/>
</dbReference>
<feature type="domain" description="CFAP61 dimerisation" evidence="2">
    <location>
        <begin position="482"/>
        <end position="600"/>
    </location>
</feature>
<dbReference type="EMBL" id="WNYA01000003">
    <property type="protein sequence ID" value="KAG8583778.1"/>
    <property type="molecule type" value="Genomic_DNA"/>
</dbReference>
<organism evidence="3 4">
    <name type="scientific">Engystomops pustulosus</name>
    <name type="common">Tungara frog</name>
    <name type="synonym">Physalaemus pustulosus</name>
    <dbReference type="NCBI Taxonomy" id="76066"/>
    <lineage>
        <taxon>Eukaryota</taxon>
        <taxon>Metazoa</taxon>
        <taxon>Chordata</taxon>
        <taxon>Craniata</taxon>
        <taxon>Vertebrata</taxon>
        <taxon>Euteleostomi</taxon>
        <taxon>Amphibia</taxon>
        <taxon>Batrachia</taxon>
        <taxon>Anura</taxon>
        <taxon>Neobatrachia</taxon>
        <taxon>Hyloidea</taxon>
        <taxon>Leptodactylidae</taxon>
        <taxon>Leiuperinae</taxon>
        <taxon>Engystomops</taxon>
    </lineage>
</organism>
<evidence type="ECO:0000259" key="1">
    <source>
        <dbReference type="Pfam" id="PF16092"/>
    </source>
</evidence>
<feature type="domain" description="Cilia- and flagella-associated protein 61 N-terminal" evidence="1">
    <location>
        <begin position="15"/>
        <end position="267"/>
    </location>
</feature>